<proteinExistence type="predicted"/>
<evidence type="ECO:0000313" key="1">
    <source>
        <dbReference type="EMBL" id="KAJ7358056.1"/>
    </source>
</evidence>
<name>A0AAD7AGB2_9AGAR</name>
<comment type="caution">
    <text evidence="1">The sequence shown here is derived from an EMBL/GenBank/DDBJ whole genome shotgun (WGS) entry which is preliminary data.</text>
</comment>
<accession>A0AAD7AGB2</accession>
<dbReference type="Proteomes" id="UP001218218">
    <property type="component" value="Unassembled WGS sequence"/>
</dbReference>
<evidence type="ECO:0000313" key="2">
    <source>
        <dbReference type="Proteomes" id="UP001218218"/>
    </source>
</evidence>
<dbReference type="EMBL" id="JARIHO010000007">
    <property type="protein sequence ID" value="KAJ7358056.1"/>
    <property type="molecule type" value="Genomic_DNA"/>
</dbReference>
<sequence length="340" mass="39478">MFRANPCRTDRYKQFFGKGQKQPKTEISRLRLQEQSDQAKVEYHKLDQYIRQGYTDRQITTIKTRYRTTFAKFQAAEEALCIFEDEYRIETRWTTDSKEYKDALVLMGEQLERLVVARLFELTKLGMGGVGYKLREKISKALKTRAEAIRRALKAYNEAAAALPTPREQLSWTDVMNKTSLAEFDLLRDTRDDVRRQPWAQPARREAMVLHFGIKRAKDEIRRLNTSRLVGFSGSFFPGTRLGRDPERGTYVPSPAWLVHILGIEQTHVVYEEPDEGEDGASDDEDLVVRELDVDEDSVGELMNHLKSNEFQRKIRLEDLCGFQDCKNAKACLTEFSEPF</sequence>
<keyword evidence="2" id="KW-1185">Reference proteome</keyword>
<reference evidence="1" key="1">
    <citation type="submission" date="2023-03" db="EMBL/GenBank/DDBJ databases">
        <title>Massive genome expansion in bonnet fungi (Mycena s.s.) driven by repeated elements and novel gene families across ecological guilds.</title>
        <authorList>
            <consortium name="Lawrence Berkeley National Laboratory"/>
            <person name="Harder C.B."/>
            <person name="Miyauchi S."/>
            <person name="Viragh M."/>
            <person name="Kuo A."/>
            <person name="Thoen E."/>
            <person name="Andreopoulos B."/>
            <person name="Lu D."/>
            <person name="Skrede I."/>
            <person name="Drula E."/>
            <person name="Henrissat B."/>
            <person name="Morin E."/>
            <person name="Kohler A."/>
            <person name="Barry K."/>
            <person name="LaButti K."/>
            <person name="Morin E."/>
            <person name="Salamov A."/>
            <person name="Lipzen A."/>
            <person name="Mereny Z."/>
            <person name="Hegedus B."/>
            <person name="Baldrian P."/>
            <person name="Stursova M."/>
            <person name="Weitz H."/>
            <person name="Taylor A."/>
            <person name="Grigoriev I.V."/>
            <person name="Nagy L.G."/>
            <person name="Martin F."/>
            <person name="Kauserud H."/>
        </authorList>
    </citation>
    <scope>NUCLEOTIDE SEQUENCE</scope>
    <source>
        <strain evidence="1">CBHHK002</strain>
    </source>
</reference>
<protein>
    <submittedName>
        <fullName evidence="1">Uncharacterized protein</fullName>
    </submittedName>
</protein>
<organism evidence="1 2">
    <name type="scientific">Mycena albidolilacea</name>
    <dbReference type="NCBI Taxonomy" id="1033008"/>
    <lineage>
        <taxon>Eukaryota</taxon>
        <taxon>Fungi</taxon>
        <taxon>Dikarya</taxon>
        <taxon>Basidiomycota</taxon>
        <taxon>Agaricomycotina</taxon>
        <taxon>Agaricomycetes</taxon>
        <taxon>Agaricomycetidae</taxon>
        <taxon>Agaricales</taxon>
        <taxon>Marasmiineae</taxon>
        <taxon>Mycenaceae</taxon>
        <taxon>Mycena</taxon>
    </lineage>
</organism>
<dbReference type="AlphaFoldDB" id="A0AAD7AGB2"/>
<gene>
    <name evidence="1" type="ORF">DFH08DRAFT_801908</name>
</gene>